<feature type="compositionally biased region" description="Basic and acidic residues" evidence="1">
    <location>
        <begin position="34"/>
        <end position="48"/>
    </location>
</feature>
<feature type="compositionally biased region" description="Basic residues" evidence="1">
    <location>
        <begin position="1"/>
        <end position="10"/>
    </location>
</feature>
<evidence type="ECO:0000256" key="1">
    <source>
        <dbReference type="SAM" id="MobiDB-lite"/>
    </source>
</evidence>
<keyword evidence="3" id="KW-1185">Reference proteome</keyword>
<gene>
    <name evidence="2" type="ORF">THAOC_08747</name>
</gene>
<feature type="region of interest" description="Disordered" evidence="1">
    <location>
        <begin position="1"/>
        <end position="156"/>
    </location>
</feature>
<protein>
    <submittedName>
        <fullName evidence="2">Uncharacterized protein</fullName>
    </submittedName>
</protein>
<organism evidence="2 3">
    <name type="scientific">Thalassiosira oceanica</name>
    <name type="common">Marine diatom</name>
    <dbReference type="NCBI Taxonomy" id="159749"/>
    <lineage>
        <taxon>Eukaryota</taxon>
        <taxon>Sar</taxon>
        <taxon>Stramenopiles</taxon>
        <taxon>Ochrophyta</taxon>
        <taxon>Bacillariophyta</taxon>
        <taxon>Coscinodiscophyceae</taxon>
        <taxon>Thalassiosirophycidae</taxon>
        <taxon>Thalassiosirales</taxon>
        <taxon>Thalassiosiraceae</taxon>
        <taxon>Thalassiosira</taxon>
    </lineage>
</organism>
<dbReference type="AlphaFoldDB" id="K0T937"/>
<evidence type="ECO:0000313" key="3">
    <source>
        <dbReference type="Proteomes" id="UP000266841"/>
    </source>
</evidence>
<dbReference type="Proteomes" id="UP000266841">
    <property type="component" value="Unassembled WGS sequence"/>
</dbReference>
<dbReference type="EMBL" id="AGNL01009331">
    <property type="protein sequence ID" value="EJK69946.1"/>
    <property type="molecule type" value="Genomic_DNA"/>
</dbReference>
<evidence type="ECO:0000313" key="2">
    <source>
        <dbReference type="EMBL" id="EJK69946.1"/>
    </source>
</evidence>
<feature type="compositionally biased region" description="Polar residues" evidence="1">
    <location>
        <begin position="122"/>
        <end position="143"/>
    </location>
</feature>
<name>K0T937_THAOC</name>
<reference evidence="2 3" key="1">
    <citation type="journal article" date="2012" name="Genome Biol.">
        <title>Genome and low-iron response of an oceanic diatom adapted to chronic iron limitation.</title>
        <authorList>
            <person name="Lommer M."/>
            <person name="Specht M."/>
            <person name="Roy A.S."/>
            <person name="Kraemer L."/>
            <person name="Andreson R."/>
            <person name="Gutowska M.A."/>
            <person name="Wolf J."/>
            <person name="Bergner S.V."/>
            <person name="Schilhabel M.B."/>
            <person name="Klostermeier U.C."/>
            <person name="Beiko R.G."/>
            <person name="Rosenstiel P."/>
            <person name="Hippler M."/>
            <person name="Laroche J."/>
        </authorList>
    </citation>
    <scope>NUCLEOTIDE SEQUENCE [LARGE SCALE GENOMIC DNA]</scope>
    <source>
        <strain evidence="2 3">CCMP1005</strain>
    </source>
</reference>
<accession>K0T937</accession>
<comment type="caution">
    <text evidence="2">The sequence shown here is derived from an EMBL/GenBank/DDBJ whole genome shotgun (WGS) entry which is preliminary data.</text>
</comment>
<sequence length="156" mass="17127">MQGRRRRRPRYGPVLRGERRSRGRRPQAFGGLYRDIDRGRGTGGKEDAPVAASTSPRGGQAPGWPDAVRQQVAVRGGGDELVRASIRTRRADPRPKARSARRLGQVLGVRDDVGVNGWRPSRQYSSSTNSRQPSGQKSLTTSDPACHIRYGGELRG</sequence>
<proteinExistence type="predicted"/>